<name>A0A015KH83_RHIIW</name>
<evidence type="ECO:0000256" key="1">
    <source>
        <dbReference type="SAM" id="MobiDB-lite"/>
    </source>
</evidence>
<dbReference type="AlphaFoldDB" id="A0A015KH83"/>
<feature type="compositionally biased region" description="Basic and acidic residues" evidence="1">
    <location>
        <begin position="25"/>
        <end position="35"/>
    </location>
</feature>
<sequence length="62" mass="7244">MFEKLANFPDPVPGNENHYMPFKEIYGKETDEKHRPSLKSKSNNNTTDSNDLQRVIKIIRPL</sequence>
<proteinExistence type="predicted"/>
<comment type="caution">
    <text evidence="2">The sequence shown here is derived from an EMBL/GenBank/DDBJ whole genome shotgun (WGS) entry which is preliminary data.</text>
</comment>
<dbReference type="EMBL" id="JEMT01018265">
    <property type="protein sequence ID" value="EXX66839.1"/>
    <property type="molecule type" value="Genomic_DNA"/>
</dbReference>
<feature type="compositionally biased region" description="Low complexity" evidence="1">
    <location>
        <begin position="39"/>
        <end position="52"/>
    </location>
</feature>
<feature type="region of interest" description="Disordered" evidence="1">
    <location>
        <begin position="1"/>
        <end position="52"/>
    </location>
</feature>
<organism evidence="2 3">
    <name type="scientific">Rhizophagus irregularis (strain DAOM 197198w)</name>
    <name type="common">Glomus intraradices</name>
    <dbReference type="NCBI Taxonomy" id="1432141"/>
    <lineage>
        <taxon>Eukaryota</taxon>
        <taxon>Fungi</taxon>
        <taxon>Fungi incertae sedis</taxon>
        <taxon>Mucoromycota</taxon>
        <taxon>Glomeromycotina</taxon>
        <taxon>Glomeromycetes</taxon>
        <taxon>Glomerales</taxon>
        <taxon>Glomeraceae</taxon>
        <taxon>Rhizophagus</taxon>
    </lineage>
</organism>
<evidence type="ECO:0000313" key="3">
    <source>
        <dbReference type="Proteomes" id="UP000022910"/>
    </source>
</evidence>
<reference evidence="2 3" key="1">
    <citation type="submission" date="2014-02" db="EMBL/GenBank/DDBJ databases">
        <title>Single nucleus genome sequencing reveals high similarity among nuclei of an endomycorrhizal fungus.</title>
        <authorList>
            <person name="Lin K."/>
            <person name="Geurts R."/>
            <person name="Zhang Z."/>
            <person name="Limpens E."/>
            <person name="Saunders D.G."/>
            <person name="Mu D."/>
            <person name="Pang E."/>
            <person name="Cao H."/>
            <person name="Cha H."/>
            <person name="Lin T."/>
            <person name="Zhou Q."/>
            <person name="Shang Y."/>
            <person name="Li Y."/>
            <person name="Ivanov S."/>
            <person name="Sharma T."/>
            <person name="Velzen R.V."/>
            <person name="Ruijter N.D."/>
            <person name="Aanen D.K."/>
            <person name="Win J."/>
            <person name="Kamoun S."/>
            <person name="Bisseling T."/>
            <person name="Huang S."/>
        </authorList>
    </citation>
    <scope>NUCLEOTIDE SEQUENCE [LARGE SCALE GENOMIC DNA]</scope>
    <source>
        <strain evidence="3">DAOM197198w</strain>
    </source>
</reference>
<evidence type="ECO:0000313" key="2">
    <source>
        <dbReference type="EMBL" id="EXX66839.1"/>
    </source>
</evidence>
<protein>
    <submittedName>
        <fullName evidence="2">Uncharacterized protein</fullName>
    </submittedName>
</protein>
<dbReference type="HOGENOM" id="CLU_2905356_0_0_1"/>
<keyword evidence="3" id="KW-1185">Reference proteome</keyword>
<accession>A0A015KH83</accession>
<dbReference type="Proteomes" id="UP000022910">
    <property type="component" value="Unassembled WGS sequence"/>
</dbReference>
<gene>
    <name evidence="2" type="ORF">RirG_119960</name>
</gene>